<comment type="caution">
    <text evidence="1">The sequence shown here is derived from an EMBL/GenBank/DDBJ whole genome shotgun (WGS) entry which is preliminary data.</text>
</comment>
<dbReference type="Proteomes" id="UP001239111">
    <property type="component" value="Chromosome 1"/>
</dbReference>
<reference evidence="1" key="1">
    <citation type="submission" date="2023-04" db="EMBL/GenBank/DDBJ databases">
        <title>A chromosome-level genome assembly of the parasitoid wasp Eretmocerus hayati.</title>
        <authorList>
            <person name="Zhong Y."/>
            <person name="Liu S."/>
            <person name="Liu Y."/>
        </authorList>
    </citation>
    <scope>NUCLEOTIDE SEQUENCE</scope>
    <source>
        <strain evidence="1">ZJU_SS_LIU_2023</strain>
    </source>
</reference>
<gene>
    <name evidence="1" type="ORF">QAD02_017840</name>
</gene>
<proteinExistence type="predicted"/>
<organism evidence="1 2">
    <name type="scientific">Eretmocerus hayati</name>
    <dbReference type="NCBI Taxonomy" id="131215"/>
    <lineage>
        <taxon>Eukaryota</taxon>
        <taxon>Metazoa</taxon>
        <taxon>Ecdysozoa</taxon>
        <taxon>Arthropoda</taxon>
        <taxon>Hexapoda</taxon>
        <taxon>Insecta</taxon>
        <taxon>Pterygota</taxon>
        <taxon>Neoptera</taxon>
        <taxon>Endopterygota</taxon>
        <taxon>Hymenoptera</taxon>
        <taxon>Apocrita</taxon>
        <taxon>Proctotrupomorpha</taxon>
        <taxon>Chalcidoidea</taxon>
        <taxon>Aphelinidae</taxon>
        <taxon>Aphelininae</taxon>
        <taxon>Eretmocerus</taxon>
    </lineage>
</organism>
<accession>A0ACC2PG70</accession>
<protein>
    <submittedName>
        <fullName evidence="1">Uncharacterized protein</fullName>
    </submittedName>
</protein>
<keyword evidence="2" id="KW-1185">Reference proteome</keyword>
<name>A0ACC2PG70_9HYME</name>
<evidence type="ECO:0000313" key="2">
    <source>
        <dbReference type="Proteomes" id="UP001239111"/>
    </source>
</evidence>
<dbReference type="EMBL" id="CM056741">
    <property type="protein sequence ID" value="KAJ8682048.1"/>
    <property type="molecule type" value="Genomic_DNA"/>
</dbReference>
<evidence type="ECO:0000313" key="1">
    <source>
        <dbReference type="EMBL" id="KAJ8682048.1"/>
    </source>
</evidence>
<sequence length="386" mass="43854">MTLMKRIAHTLLKSNSRNLTAPAQAIQIQDDPTQTFRTKENNPLKHDMQHVGRFYTVPSDVAKVIYTQGMPQLWHQQAQVFTEMSLLVRKPAVELLSYLTQTDYSKPVNKYVIYGDPGCGKSTTMLHLLHYGYKSKKIIVHVKFAHTWMVRPKEVSTSPFRENFMDLPLDAALWLQNFRLTNADLLAKADIKLSKDYEWDSCGKIEVGSPLISLIDLGINHVKCACEVVIALMTELKKASIAGKCKVLVAIDGFNAFYRQVTKIKDDLRKYVPASQVSLTLAFLDITKSDWCNGQVIVSVDTRASDQDKPGSVLPRYLLGKEGFEHLDPFMPMFVENYTQDEFDTVVEYYKNRKLITEISSEGLKELSVITGKNPLILFNYSKSQL</sequence>